<dbReference type="GO" id="GO:0006508">
    <property type="term" value="P:proteolysis"/>
    <property type="evidence" value="ECO:0007669"/>
    <property type="project" value="UniProtKB-KW"/>
</dbReference>
<protein>
    <recommendedName>
        <fullName evidence="6 7">Methionine aminopeptidase</fullName>
        <shortName evidence="6">MAP</shortName>
        <shortName evidence="6">MetAP</shortName>
        <ecNumber evidence="6 7">3.4.11.18</ecNumber>
    </recommendedName>
    <alternativeName>
        <fullName evidence="6">Peptidase M</fullName>
    </alternativeName>
</protein>
<name>A0A1R4GSQ4_9MICC</name>
<dbReference type="PANTHER" id="PTHR43330:SF27">
    <property type="entry name" value="METHIONINE AMINOPEPTIDASE"/>
    <property type="match status" value="1"/>
</dbReference>
<evidence type="ECO:0000259" key="8">
    <source>
        <dbReference type="Pfam" id="PF00557"/>
    </source>
</evidence>
<feature type="binding site" evidence="6">
    <location>
        <position position="186"/>
    </location>
    <ligand>
        <name>a divalent metal cation</name>
        <dbReference type="ChEBI" id="CHEBI:60240"/>
        <label>2</label>
        <note>catalytic</note>
    </ligand>
</feature>
<dbReference type="InterPro" id="IPR036005">
    <property type="entry name" value="Creatinase/aminopeptidase-like"/>
</dbReference>
<comment type="function">
    <text evidence="1 6">Removes the N-terminal methionine from nascent proteins. The N-terminal methionine is often cleaved when the second residue in the primary sequence is small and uncharged (Met-Ala-, Cys, Gly, Pro, Ser, Thr, or Val). Requires deformylation of the N(alpha)-formylated initiator methionine before it can be hydrolyzed.</text>
</comment>
<accession>A0A1R4GSQ4</accession>
<dbReference type="EC" id="3.4.11.18" evidence="6 7"/>
<keyword evidence="5 6" id="KW-0378">Hydrolase</keyword>
<dbReference type="PROSITE" id="PS00680">
    <property type="entry name" value="MAP_1"/>
    <property type="match status" value="1"/>
</dbReference>
<dbReference type="GO" id="GO:0046872">
    <property type="term" value="F:metal ion binding"/>
    <property type="evidence" value="ECO:0007669"/>
    <property type="project" value="UniProtKB-UniRule"/>
</dbReference>
<feature type="domain" description="Peptidase M24" evidence="8">
    <location>
        <begin position="27"/>
        <end position="255"/>
    </location>
</feature>
<dbReference type="Pfam" id="PF00557">
    <property type="entry name" value="Peptidase_M24"/>
    <property type="match status" value="1"/>
</dbReference>
<organism evidence="9 10">
    <name type="scientific">Arthrobacter rhombi</name>
    <dbReference type="NCBI Taxonomy" id="71253"/>
    <lineage>
        <taxon>Bacteria</taxon>
        <taxon>Bacillati</taxon>
        <taxon>Actinomycetota</taxon>
        <taxon>Actinomycetes</taxon>
        <taxon>Micrococcales</taxon>
        <taxon>Micrococcaceae</taxon>
        <taxon>Arthrobacter</taxon>
    </lineage>
</organism>
<keyword evidence="3 6" id="KW-0645">Protease</keyword>
<feature type="binding site" evidence="6">
    <location>
        <position position="219"/>
    </location>
    <ligand>
        <name>a divalent metal cation</name>
        <dbReference type="ChEBI" id="CHEBI:60240"/>
        <label>2</label>
        <note>catalytic</note>
    </ligand>
</feature>
<dbReference type="Proteomes" id="UP000195913">
    <property type="component" value="Unassembled WGS sequence"/>
</dbReference>
<dbReference type="HAMAP" id="MF_01974">
    <property type="entry name" value="MetAP_1"/>
    <property type="match status" value="1"/>
</dbReference>
<dbReference type="GO" id="GO:0005829">
    <property type="term" value="C:cytosol"/>
    <property type="evidence" value="ECO:0007669"/>
    <property type="project" value="TreeGrafter"/>
</dbReference>
<feature type="binding site" evidence="6">
    <location>
        <position position="120"/>
    </location>
    <ligand>
        <name>a divalent metal cation</name>
        <dbReference type="ChEBI" id="CHEBI:60240"/>
        <label>1</label>
    </ligand>
</feature>
<dbReference type="InterPro" id="IPR000994">
    <property type="entry name" value="Pept_M24"/>
</dbReference>
<gene>
    <name evidence="6" type="primary">map</name>
    <name evidence="9" type="ORF">FM101_13115</name>
</gene>
<dbReference type="CDD" id="cd01086">
    <property type="entry name" value="MetAP1"/>
    <property type="match status" value="1"/>
</dbReference>
<feature type="binding site" evidence="6">
    <location>
        <position position="250"/>
    </location>
    <ligand>
        <name>a divalent metal cation</name>
        <dbReference type="ChEBI" id="CHEBI:60240"/>
        <label>2</label>
        <note>catalytic</note>
    </ligand>
</feature>
<evidence type="ECO:0000256" key="2">
    <source>
        <dbReference type="ARBA" id="ARBA00022438"/>
    </source>
</evidence>
<comment type="similarity">
    <text evidence="6">Belongs to the peptidase M24A family. Methionine aminopeptidase type 1 subfamily.</text>
</comment>
<evidence type="ECO:0000256" key="5">
    <source>
        <dbReference type="ARBA" id="ARBA00022801"/>
    </source>
</evidence>
<evidence type="ECO:0000313" key="10">
    <source>
        <dbReference type="Proteomes" id="UP000195913"/>
    </source>
</evidence>
<feature type="binding site" evidence="6">
    <location>
        <position position="193"/>
    </location>
    <ligand>
        <name>substrate</name>
    </ligand>
</feature>
<dbReference type="GO" id="GO:0004239">
    <property type="term" value="F:initiator methionyl aminopeptidase activity"/>
    <property type="evidence" value="ECO:0007669"/>
    <property type="project" value="UniProtKB-UniRule"/>
</dbReference>
<feature type="binding site" evidence="6">
    <location>
        <position position="250"/>
    </location>
    <ligand>
        <name>a divalent metal cation</name>
        <dbReference type="ChEBI" id="CHEBI:60240"/>
        <label>1</label>
    </ligand>
</feature>
<dbReference type="PANTHER" id="PTHR43330">
    <property type="entry name" value="METHIONINE AMINOPEPTIDASE"/>
    <property type="match status" value="1"/>
</dbReference>
<comment type="catalytic activity">
    <reaction evidence="6 7">
        <text>Release of N-terminal amino acids, preferentially methionine, from peptides and arylamides.</text>
        <dbReference type="EC" id="3.4.11.18"/>
    </reaction>
</comment>
<evidence type="ECO:0000256" key="1">
    <source>
        <dbReference type="ARBA" id="ARBA00002521"/>
    </source>
</evidence>
<evidence type="ECO:0000256" key="7">
    <source>
        <dbReference type="RuleBase" id="RU003653"/>
    </source>
</evidence>
<dbReference type="Gene3D" id="3.90.230.10">
    <property type="entry name" value="Creatinase/methionine aminopeptidase superfamily"/>
    <property type="match status" value="1"/>
</dbReference>
<keyword evidence="10" id="KW-1185">Reference proteome</keyword>
<evidence type="ECO:0000313" key="9">
    <source>
        <dbReference type="EMBL" id="SJM71227.1"/>
    </source>
</evidence>
<feature type="binding site" evidence="6">
    <location>
        <position position="120"/>
    </location>
    <ligand>
        <name>a divalent metal cation</name>
        <dbReference type="ChEBI" id="CHEBI:60240"/>
        <label>2</label>
        <note>catalytic</note>
    </ligand>
</feature>
<feature type="binding site" evidence="6">
    <location>
        <position position="109"/>
    </location>
    <ligand>
        <name>a divalent metal cation</name>
        <dbReference type="ChEBI" id="CHEBI:60240"/>
        <label>1</label>
    </ligand>
</feature>
<comment type="subunit">
    <text evidence="6">Monomer.</text>
</comment>
<dbReference type="GO" id="GO:0070006">
    <property type="term" value="F:metalloaminopeptidase activity"/>
    <property type="evidence" value="ECO:0007669"/>
    <property type="project" value="UniProtKB-UniRule"/>
</dbReference>
<dbReference type="NCBIfam" id="TIGR00500">
    <property type="entry name" value="met_pdase_I"/>
    <property type="match status" value="1"/>
</dbReference>
<dbReference type="PRINTS" id="PR00599">
    <property type="entry name" value="MAPEPTIDASE"/>
</dbReference>
<dbReference type="AlphaFoldDB" id="A0A1R4GSQ4"/>
<dbReference type="SUPFAM" id="SSF55920">
    <property type="entry name" value="Creatinase/aminopeptidase"/>
    <property type="match status" value="1"/>
</dbReference>
<proteinExistence type="inferred from homology"/>
<evidence type="ECO:0000256" key="4">
    <source>
        <dbReference type="ARBA" id="ARBA00022723"/>
    </source>
</evidence>
<sequence>MNNETKEHRMAFGQPKIEYKSNAQIRKMREAGLVLAEALDTVVDAARIGTTTAELDALFEGVLERHGATSNFKGYYGFPATICASVNDQVVHGFPSDYVLADGDVLKIDGGAIIDGWHSDSARTILVGTPDPADQRLSDVTEQAMWRGIAALANARFVGAIGEAIDDYVSSVEGEPLGILEDYVGHGIGTEMHQAPDVLNYRSGDRGARVKPGMCLAIEPMLVRGGIETRTLDDDWTVVTTDGSRASQWEHSVAVHLGGIWVLSAHDGGAAGLAPFGITPAPLQD</sequence>
<dbReference type="EMBL" id="FUHW01000044">
    <property type="protein sequence ID" value="SJM71227.1"/>
    <property type="molecule type" value="Genomic_DNA"/>
</dbReference>
<reference evidence="9 10" key="1">
    <citation type="submission" date="2017-02" db="EMBL/GenBank/DDBJ databases">
        <authorList>
            <person name="Peterson S.W."/>
        </authorList>
    </citation>
    <scope>NUCLEOTIDE SEQUENCE [LARGE SCALE GENOMIC DNA]</scope>
    <source>
        <strain evidence="9 10">B Ar 00.02</strain>
    </source>
</reference>
<evidence type="ECO:0000256" key="6">
    <source>
        <dbReference type="HAMAP-Rule" id="MF_01974"/>
    </source>
</evidence>
<dbReference type="InterPro" id="IPR001714">
    <property type="entry name" value="Pept_M24_MAP"/>
</dbReference>
<dbReference type="InterPro" id="IPR002467">
    <property type="entry name" value="Pept_M24A_MAP1"/>
</dbReference>
<evidence type="ECO:0000256" key="3">
    <source>
        <dbReference type="ARBA" id="ARBA00022670"/>
    </source>
</evidence>
<feature type="binding site" evidence="6">
    <location>
        <position position="92"/>
    </location>
    <ligand>
        <name>substrate</name>
    </ligand>
</feature>
<comment type="cofactor">
    <cofactor evidence="6">
        <name>Co(2+)</name>
        <dbReference type="ChEBI" id="CHEBI:48828"/>
    </cofactor>
    <cofactor evidence="6">
        <name>Zn(2+)</name>
        <dbReference type="ChEBI" id="CHEBI:29105"/>
    </cofactor>
    <cofactor evidence="6">
        <name>Mn(2+)</name>
        <dbReference type="ChEBI" id="CHEBI:29035"/>
    </cofactor>
    <cofactor evidence="6">
        <name>Fe(2+)</name>
        <dbReference type="ChEBI" id="CHEBI:29033"/>
    </cofactor>
    <text evidence="6">Binds 2 divalent metal cations per subunit. Has a high-affinity and a low affinity metal-binding site. The true nature of the physiological cofactor is under debate. The enzyme is active with cobalt, zinc, manganese or divalent iron ions. Most likely, methionine aminopeptidases function as mononuclear Fe(2+)-metalloproteases under physiological conditions, and the catalytically relevant metal-binding site has been assigned to the histidine-containing high-affinity site.</text>
</comment>
<keyword evidence="2 6" id="KW-0031">Aminopeptidase</keyword>
<keyword evidence="4 6" id="KW-0479">Metal-binding</keyword>